<evidence type="ECO:0000313" key="1">
    <source>
        <dbReference type="EMBL" id="KPA99943.1"/>
    </source>
</evidence>
<dbReference type="PATRIC" id="fig|1514904.3.peg.2689"/>
<proteinExistence type="predicted"/>
<gene>
    <name evidence="1" type="ORF">SU32_16405</name>
</gene>
<comment type="caution">
    <text evidence="1">The sequence shown here is derived from an EMBL/GenBank/DDBJ whole genome shotgun (WGS) entry which is preliminary data.</text>
</comment>
<evidence type="ECO:0000313" key="2">
    <source>
        <dbReference type="Proteomes" id="UP000038011"/>
    </source>
</evidence>
<accession>A0A0N0VLB8</accession>
<dbReference type="Proteomes" id="UP000038011">
    <property type="component" value="Unassembled WGS sequence"/>
</dbReference>
<name>A0A0N0VLB8_9HYPH</name>
<organism evidence="1 2">
    <name type="scientific">Ahrensia marina</name>
    <dbReference type="NCBI Taxonomy" id="1514904"/>
    <lineage>
        <taxon>Bacteria</taxon>
        <taxon>Pseudomonadati</taxon>
        <taxon>Pseudomonadota</taxon>
        <taxon>Alphaproteobacteria</taxon>
        <taxon>Hyphomicrobiales</taxon>
        <taxon>Ahrensiaceae</taxon>
        <taxon>Ahrensia</taxon>
    </lineage>
</organism>
<dbReference type="EMBL" id="JXMU01000038">
    <property type="protein sequence ID" value="KPA99943.1"/>
    <property type="molecule type" value="Genomic_DNA"/>
</dbReference>
<reference evidence="1 2" key="1">
    <citation type="submission" date="2015-01" db="EMBL/GenBank/DDBJ databases">
        <title>Ahrensia donghaiensis sp. nov., a novel dimethylsulphoniopropionate-cleavage bacterium isolated from seawater and emended descriptions of the genus Ahrensia and Ahrensia kielensis.</title>
        <authorList>
            <person name="Liu J."/>
        </authorList>
    </citation>
    <scope>NUCLEOTIDE SEQUENCE [LARGE SCALE GENOMIC DNA]</scope>
    <source>
        <strain evidence="1 2">LZD062</strain>
    </source>
</reference>
<protein>
    <submittedName>
        <fullName evidence="1">Uncharacterized protein</fullName>
    </submittedName>
</protein>
<keyword evidence="2" id="KW-1185">Reference proteome</keyword>
<sequence length="121" mass="14356">MLISLLIQWLIKCMKNQISLERWLCIVFVNTALQNGGAQKPLFSAFFKKEKIEFFRFFFLNSLLKDGERKILAHYHVFCEQYRDQFKLLRSTLQTNSASQMLEIYTFPKLACGKVPFYVRS</sequence>
<dbReference type="AlphaFoldDB" id="A0A0N0VLB8"/>